<keyword evidence="5" id="KW-0003">3Fe-4S</keyword>
<dbReference type="InterPro" id="IPR017896">
    <property type="entry name" value="4Fe4S_Fe-S-bd"/>
</dbReference>
<dbReference type="Pfam" id="PF01000">
    <property type="entry name" value="RNA_pol_A_bac"/>
    <property type="match status" value="1"/>
</dbReference>
<dbReference type="GO" id="GO:0005737">
    <property type="term" value="C:cytoplasm"/>
    <property type="evidence" value="ECO:0007669"/>
    <property type="project" value="UniProtKB-SubCell"/>
</dbReference>
<feature type="binding site" evidence="5">
    <location>
        <position position="203"/>
    </location>
    <ligand>
        <name>[3Fe-4S] cluster</name>
        <dbReference type="ChEBI" id="CHEBI:21137"/>
    </ligand>
</feature>
<organism evidence="7 8">
    <name type="scientific">Methanospirillum lacunae</name>
    <dbReference type="NCBI Taxonomy" id="668570"/>
    <lineage>
        <taxon>Archaea</taxon>
        <taxon>Methanobacteriati</taxon>
        <taxon>Methanobacteriota</taxon>
        <taxon>Stenosarchaea group</taxon>
        <taxon>Methanomicrobia</taxon>
        <taxon>Methanomicrobiales</taxon>
        <taxon>Methanospirillaceae</taxon>
        <taxon>Methanospirillum</taxon>
    </lineage>
</organism>
<dbReference type="GeneID" id="97548630"/>
<evidence type="ECO:0000256" key="3">
    <source>
        <dbReference type="ARBA" id="ARBA00023163"/>
    </source>
</evidence>
<feature type="binding site" evidence="5">
    <location>
        <position position="206"/>
    </location>
    <ligand>
        <name>[3Fe-4S] cluster</name>
        <dbReference type="ChEBI" id="CHEBI:21137"/>
    </ligand>
</feature>
<dbReference type="Gene3D" id="2.170.120.12">
    <property type="entry name" value="DNA-directed RNA polymerase, insert domain"/>
    <property type="match status" value="1"/>
</dbReference>
<dbReference type="EC" id="2.7.7.6" evidence="5"/>
<dbReference type="Proteomes" id="UP000245657">
    <property type="component" value="Unassembled WGS sequence"/>
</dbReference>
<keyword evidence="5" id="KW-0808">Transferase</keyword>
<dbReference type="EMBL" id="QGMY01000006">
    <property type="protein sequence ID" value="PWR72685.1"/>
    <property type="molecule type" value="Genomic_DNA"/>
</dbReference>
<dbReference type="HAMAP" id="MF_00320">
    <property type="entry name" value="RNApol_arch_Rpo3"/>
    <property type="match status" value="1"/>
</dbReference>
<dbReference type="SMART" id="SM00662">
    <property type="entry name" value="RPOLD"/>
    <property type="match status" value="1"/>
</dbReference>
<comment type="function">
    <text evidence="5">DNA-dependent RNA polymerase (RNAP) catalyzes the transcription of DNA into RNA using the four ribonucleoside triphosphates as substrates.</text>
</comment>
<comment type="caution">
    <text evidence="7">The sequence shown here is derived from an EMBL/GenBank/DDBJ whole genome shotgun (WGS) entry which is preliminary data.</text>
</comment>
<keyword evidence="5" id="KW-0479">Metal-binding</keyword>
<dbReference type="InterPro" id="IPR017900">
    <property type="entry name" value="4Fe4S_Fe_S_CS"/>
</dbReference>
<evidence type="ECO:0000259" key="6">
    <source>
        <dbReference type="PROSITE" id="PS51379"/>
    </source>
</evidence>
<dbReference type="RefSeq" id="WP_109968196.1">
    <property type="nucleotide sequence ID" value="NZ_CP176093.1"/>
</dbReference>
<dbReference type="OrthoDB" id="84933at2157"/>
<keyword evidence="1 5" id="KW-0240">DNA-directed RNA polymerase</keyword>
<dbReference type="PROSITE" id="PS00198">
    <property type="entry name" value="4FE4S_FER_1"/>
    <property type="match status" value="1"/>
</dbReference>
<dbReference type="GO" id="GO:0046983">
    <property type="term" value="F:protein dimerization activity"/>
    <property type="evidence" value="ECO:0007669"/>
    <property type="project" value="InterPro"/>
</dbReference>
<keyword evidence="5" id="KW-0408">Iron</keyword>
<evidence type="ECO:0000313" key="8">
    <source>
        <dbReference type="Proteomes" id="UP000245657"/>
    </source>
</evidence>
<dbReference type="InterPro" id="IPR050518">
    <property type="entry name" value="Rpo3/RPB3_RNA_Pol_subunit"/>
</dbReference>
<feature type="domain" description="4Fe-4S ferredoxin-type" evidence="6">
    <location>
        <begin position="161"/>
        <end position="191"/>
    </location>
</feature>
<accession>A0A2V2N286</accession>
<protein>
    <recommendedName>
        <fullName evidence="5">DNA-directed RNA polymerase subunit Rpo3</fullName>
        <ecNumber evidence="5">2.7.7.6</ecNumber>
    </recommendedName>
    <alternativeName>
        <fullName evidence="5">DNA-directed RNA polymerase subunit D</fullName>
    </alternativeName>
</protein>
<dbReference type="Gene3D" id="3.30.70.3110">
    <property type="match status" value="1"/>
</dbReference>
<dbReference type="GO" id="GO:0000428">
    <property type="term" value="C:DNA-directed RNA polymerase complex"/>
    <property type="evidence" value="ECO:0007669"/>
    <property type="project" value="UniProtKB-KW"/>
</dbReference>
<dbReference type="PANTHER" id="PTHR11800:SF2">
    <property type="entry name" value="DNA-DIRECTED RNA POLYMERASE II SUBUNIT RPB3"/>
    <property type="match status" value="1"/>
</dbReference>
<dbReference type="CDD" id="cd07030">
    <property type="entry name" value="RNAP_D"/>
    <property type="match status" value="1"/>
</dbReference>
<dbReference type="GO" id="GO:0051538">
    <property type="term" value="F:3 iron, 4 sulfur cluster binding"/>
    <property type="evidence" value="ECO:0007669"/>
    <property type="project" value="UniProtKB-KW"/>
</dbReference>
<dbReference type="GO" id="GO:0016491">
    <property type="term" value="F:oxidoreductase activity"/>
    <property type="evidence" value="ECO:0007669"/>
    <property type="project" value="UniProtKB-ARBA"/>
</dbReference>
<dbReference type="GO" id="GO:0003677">
    <property type="term" value="F:DNA binding"/>
    <property type="evidence" value="ECO:0007669"/>
    <property type="project" value="UniProtKB-UniRule"/>
</dbReference>
<dbReference type="PANTHER" id="PTHR11800">
    <property type="entry name" value="DNA-DIRECTED RNA POLYMERASE"/>
    <property type="match status" value="1"/>
</dbReference>
<dbReference type="Pfam" id="PF00037">
    <property type="entry name" value="Fer4"/>
    <property type="match status" value="1"/>
</dbReference>
<dbReference type="GO" id="GO:0046872">
    <property type="term" value="F:metal ion binding"/>
    <property type="evidence" value="ECO:0007669"/>
    <property type="project" value="UniProtKB-KW"/>
</dbReference>
<comment type="subcellular location">
    <subcellularLocation>
        <location evidence="5">Cytoplasm</location>
    </subcellularLocation>
</comment>
<keyword evidence="2 5" id="KW-0963">Cytoplasm</keyword>
<dbReference type="InterPro" id="IPR011263">
    <property type="entry name" value="DNA-dir_RNA_pol_RpoA/D/Rpb3"/>
</dbReference>
<evidence type="ECO:0000256" key="2">
    <source>
        <dbReference type="ARBA" id="ARBA00022490"/>
    </source>
</evidence>
<dbReference type="InterPro" id="IPR036603">
    <property type="entry name" value="RBP11-like"/>
</dbReference>
<comment type="catalytic activity">
    <reaction evidence="5">
        <text>RNA(n) + a ribonucleoside 5'-triphosphate = RNA(n+1) + diphosphate</text>
        <dbReference type="Rhea" id="RHEA:21248"/>
        <dbReference type="Rhea" id="RHEA-COMP:14527"/>
        <dbReference type="Rhea" id="RHEA-COMP:17342"/>
        <dbReference type="ChEBI" id="CHEBI:33019"/>
        <dbReference type="ChEBI" id="CHEBI:61557"/>
        <dbReference type="ChEBI" id="CHEBI:140395"/>
        <dbReference type="EC" id="2.7.7.6"/>
    </reaction>
</comment>
<name>A0A2V2N286_9EURY</name>
<dbReference type="GO" id="GO:0006351">
    <property type="term" value="P:DNA-templated transcription"/>
    <property type="evidence" value="ECO:0007669"/>
    <property type="project" value="UniProtKB-UniRule"/>
</dbReference>
<dbReference type="Pfam" id="PF01193">
    <property type="entry name" value="RNA_pol_L"/>
    <property type="match status" value="1"/>
</dbReference>
<dbReference type="NCBIfam" id="NF001988">
    <property type="entry name" value="PRK00783.1"/>
    <property type="match status" value="1"/>
</dbReference>
<feature type="binding site" evidence="5">
    <location>
        <position position="209"/>
    </location>
    <ligand>
        <name>[3Fe-4S] cluster</name>
        <dbReference type="ChEBI" id="CHEBI:21137"/>
    </ligand>
</feature>
<dbReference type="InterPro" id="IPR011262">
    <property type="entry name" value="DNA-dir_RNA_pol_insert"/>
</dbReference>
<evidence type="ECO:0000313" key="7">
    <source>
        <dbReference type="EMBL" id="PWR72685.1"/>
    </source>
</evidence>
<dbReference type="GO" id="GO:0003899">
    <property type="term" value="F:DNA-directed RNA polymerase activity"/>
    <property type="evidence" value="ECO:0007669"/>
    <property type="project" value="UniProtKB-UniRule"/>
</dbReference>
<dbReference type="AlphaFoldDB" id="A0A2V2N286"/>
<keyword evidence="3 5" id="KW-0804">Transcription</keyword>
<dbReference type="Gene3D" id="3.30.1360.10">
    <property type="entry name" value="RNA polymerase, RBP11-like subunit"/>
    <property type="match status" value="1"/>
</dbReference>
<dbReference type="InterPro" id="IPR036643">
    <property type="entry name" value="RNApol_insert_sf"/>
</dbReference>
<keyword evidence="5" id="KW-0411">Iron-sulfur</keyword>
<dbReference type="InterPro" id="IPR022842">
    <property type="entry name" value="RNAP_Rpo3/Rpb3/RPAC1"/>
</dbReference>
<comment type="cofactor">
    <cofactor evidence="5">
        <name>[3Fe-4S] cluster</name>
        <dbReference type="ChEBI" id="CHEBI:21137"/>
    </cofactor>
    <text evidence="5">Binds 1 [3Fe-4S] cluster.</text>
</comment>
<keyword evidence="8" id="KW-1185">Reference proteome</keyword>
<keyword evidence="5" id="KW-0548">Nucleotidyltransferase</keyword>
<comment type="subunit">
    <text evidence="5">Part of the RNA polymerase complex.</text>
</comment>
<reference evidence="7 8" key="1">
    <citation type="submission" date="2018-05" db="EMBL/GenBank/DDBJ databases">
        <title>Draft genome of Methanospirillum lacunae Ki8-1.</title>
        <authorList>
            <person name="Dueholm M.S."/>
            <person name="Nielsen P.H."/>
            <person name="Bakmann L.F."/>
            <person name="Otzen D.E."/>
        </authorList>
    </citation>
    <scope>NUCLEOTIDE SEQUENCE [LARGE SCALE GENOMIC DNA]</scope>
    <source>
        <strain evidence="7 8">Ki8-1</strain>
    </source>
</reference>
<dbReference type="SUPFAM" id="SSF55257">
    <property type="entry name" value="RBP11-like subunits of RNA polymerase"/>
    <property type="match status" value="1"/>
</dbReference>
<comment type="similarity">
    <text evidence="4 5">Belongs to the archaeal Rpo3/eukaryotic RPB3 RNA polymerase subunit family.</text>
</comment>
<sequence>MKIEFSSLEDNSTSFVLSESHIAFANALRRAMQSEVMTFAVEDLKIYDNTSALFDEMLAHRIGLIPLTTDLKSYVPRNQCTCEGKGCSKCTVTLTMSVEGPRMVLSEDLISQDPAVHPAAGNIPIVKLEKNQKVVIEAYAILDRGFEHSKWQPVTVCGYKNYPIISPEKTCDGCGLCVEVCPKNILEVKGGKVTVKEGGDIQCSLCRLCEQACLNSGIGDEPAIHIIMDDKRFIFSMEGDGSLPAREVLSQGLLFLKNQSDGLLEALSEIRG</sequence>
<evidence type="ECO:0000256" key="4">
    <source>
        <dbReference type="ARBA" id="ARBA00025804"/>
    </source>
</evidence>
<dbReference type="SUPFAM" id="SSF56553">
    <property type="entry name" value="Insert subdomain of RNA polymerase alpha subunit"/>
    <property type="match status" value="1"/>
</dbReference>
<evidence type="ECO:0000256" key="5">
    <source>
        <dbReference type="HAMAP-Rule" id="MF_00320"/>
    </source>
</evidence>
<dbReference type="PROSITE" id="PS51379">
    <property type="entry name" value="4FE4S_FER_2"/>
    <property type="match status" value="1"/>
</dbReference>
<gene>
    <name evidence="5" type="primary">rpo3</name>
    <name evidence="5" type="synonym">rpoD</name>
    <name evidence="7" type="ORF">DK846_06905</name>
</gene>
<evidence type="ECO:0000256" key="1">
    <source>
        <dbReference type="ARBA" id="ARBA00022478"/>
    </source>
</evidence>
<proteinExistence type="inferred from homology"/>